<keyword evidence="1" id="KW-0812">Transmembrane</keyword>
<keyword evidence="1" id="KW-1133">Transmembrane helix</keyword>
<evidence type="ECO:0000256" key="1">
    <source>
        <dbReference type="SAM" id="Phobius"/>
    </source>
</evidence>
<evidence type="ECO:0000313" key="2">
    <source>
        <dbReference type="EMBL" id="ETW31554.1"/>
    </source>
</evidence>
<dbReference type="OrthoDB" id="330671at2759"/>
<sequence>MMKNKNLFIVNDFFRNMFVILSFFVNHFVDKITVHNRKSLFIKLALAISFFFYNNIILLIIKKKEQLVNESYNKDQKKNDKEKTKNHNNINNDNYYYNNNQLNFSLAKKISMFDNQEENIFKIYITNIDQLIFVKILNQILVFTILILSASILCKMYENFPRIEKKKKKIKRKKNNSYTQMCTDQIFNISKKKLFSSKKYSKINVRQQMNDICDHINSDSFIEDNNMSYNFKNNEKILYSSKYIITPYNLCKYKLRCFSKKKLDHLKFHEENLVRMKADRDYMCTSNKKRKNKKNMDNENNMYYNNNKKNDYNNNNNYYYYNHLDFNKNKSIAPLRHTYINNTYDVPSRERQLIFPEQKNKNKNKKNDIKNFVKAYNTTNYCNVDNRLQNFLMSHINNNNDDNIFFYRKILIYEFLDNYFISFFLFYFLKYKVTKNYNDIYASKKQRDDFIYILLVHFQNHIEMIINTYINNKWTLKGKEENNPFDLYNKYKMKYSVIHRYFIVKLCPLNNYNIDFEKKYEFNNIKQNNFRQTPFYINLEQYNNLNVMSFYQFIFQSILKYENYYYPYFSFLSALQLNIY</sequence>
<accession>A0A024VS39</accession>
<reference evidence="2 3" key="1">
    <citation type="submission" date="2013-02" db="EMBL/GenBank/DDBJ databases">
        <title>The Genome Annotation of Plasmodium falciparum FCH/4.</title>
        <authorList>
            <consortium name="The Broad Institute Genome Sequencing Platform"/>
            <consortium name="The Broad Institute Genome Sequencing Center for Infectious Disease"/>
            <person name="Neafsey D."/>
            <person name="Hoffman S."/>
            <person name="Volkman S."/>
            <person name="Rosenthal P."/>
            <person name="Walker B."/>
            <person name="Young S.K."/>
            <person name="Zeng Q."/>
            <person name="Gargeya S."/>
            <person name="Fitzgerald M."/>
            <person name="Haas B."/>
            <person name="Abouelleil A."/>
            <person name="Allen A.W."/>
            <person name="Alvarado L."/>
            <person name="Arachchi H.M."/>
            <person name="Berlin A.M."/>
            <person name="Chapman S.B."/>
            <person name="Gainer-Dewar J."/>
            <person name="Goldberg J."/>
            <person name="Griggs A."/>
            <person name="Gujja S."/>
            <person name="Hansen M."/>
            <person name="Howarth C."/>
            <person name="Imamovic A."/>
            <person name="Ireland A."/>
            <person name="Larimer J."/>
            <person name="McCowan C."/>
            <person name="Murphy C."/>
            <person name="Pearson M."/>
            <person name="Poon T.W."/>
            <person name="Priest M."/>
            <person name="Roberts A."/>
            <person name="Saif S."/>
            <person name="Shea T."/>
            <person name="Sisk P."/>
            <person name="Sykes S."/>
            <person name="Wortman J."/>
            <person name="Nusbaum C."/>
            <person name="Birren B."/>
        </authorList>
    </citation>
    <scope>NUCLEOTIDE SEQUENCE [LARGE SCALE GENOMIC DNA]</scope>
    <source>
        <strain evidence="2 3">FCH/4</strain>
    </source>
</reference>
<name>A0A024VS39_PLAFA</name>
<dbReference type="EMBL" id="KI927842">
    <property type="protein sequence ID" value="ETW31554.1"/>
    <property type="molecule type" value="Genomic_DNA"/>
</dbReference>
<evidence type="ECO:0000313" key="3">
    <source>
        <dbReference type="Proteomes" id="UP000030656"/>
    </source>
</evidence>
<feature type="transmembrane region" description="Helical" evidence="1">
    <location>
        <begin position="41"/>
        <end position="61"/>
    </location>
</feature>
<reference evidence="2 3" key="2">
    <citation type="submission" date="2013-02" db="EMBL/GenBank/DDBJ databases">
        <title>The Genome Sequence of Plasmodium falciparum FCH/4.</title>
        <authorList>
            <consortium name="The Broad Institute Genome Sequencing Platform"/>
            <consortium name="The Broad Institute Genome Sequencing Center for Infectious Disease"/>
            <person name="Neafsey D."/>
            <person name="Cheeseman I."/>
            <person name="Volkman S."/>
            <person name="Adams J."/>
            <person name="Walker B."/>
            <person name="Young S.K."/>
            <person name="Zeng Q."/>
            <person name="Gargeya S."/>
            <person name="Fitzgerald M."/>
            <person name="Haas B."/>
            <person name="Abouelleil A."/>
            <person name="Alvarado L."/>
            <person name="Arachchi H.M."/>
            <person name="Berlin A.M."/>
            <person name="Chapman S.B."/>
            <person name="Dewar J."/>
            <person name="Goldberg J."/>
            <person name="Griggs A."/>
            <person name="Gujja S."/>
            <person name="Hansen M."/>
            <person name="Howarth C."/>
            <person name="Imamovic A."/>
            <person name="Larimer J."/>
            <person name="McCowan C."/>
            <person name="Murphy C."/>
            <person name="Neiman D."/>
            <person name="Pearson M."/>
            <person name="Priest M."/>
            <person name="Roberts A."/>
            <person name="Saif S."/>
            <person name="Shea T."/>
            <person name="Sisk P."/>
            <person name="Sykes S."/>
            <person name="Wortman J."/>
            <person name="Nusbaum C."/>
            <person name="Birren B."/>
        </authorList>
    </citation>
    <scope>NUCLEOTIDE SEQUENCE [LARGE SCALE GENOMIC DNA]</scope>
    <source>
        <strain evidence="2 3">FCH/4</strain>
    </source>
</reference>
<protein>
    <submittedName>
        <fullName evidence="2">Uncharacterized protein</fullName>
    </submittedName>
</protein>
<dbReference type="AlphaFoldDB" id="A0A024VS39"/>
<keyword evidence="1" id="KW-0472">Membrane</keyword>
<gene>
    <name evidence="2" type="ORF">PFFCH_01042</name>
</gene>
<proteinExistence type="predicted"/>
<organism evidence="2 3">
    <name type="scientific">Plasmodium falciparum FCH/4</name>
    <dbReference type="NCBI Taxonomy" id="1036724"/>
    <lineage>
        <taxon>Eukaryota</taxon>
        <taxon>Sar</taxon>
        <taxon>Alveolata</taxon>
        <taxon>Apicomplexa</taxon>
        <taxon>Aconoidasida</taxon>
        <taxon>Haemosporida</taxon>
        <taxon>Plasmodiidae</taxon>
        <taxon>Plasmodium</taxon>
        <taxon>Plasmodium (Laverania)</taxon>
    </lineage>
</organism>
<dbReference type="Proteomes" id="UP000030656">
    <property type="component" value="Unassembled WGS sequence"/>
</dbReference>
<feature type="transmembrane region" description="Helical" evidence="1">
    <location>
        <begin position="410"/>
        <end position="429"/>
    </location>
</feature>
<feature type="transmembrane region" description="Helical" evidence="1">
    <location>
        <begin position="132"/>
        <end position="153"/>
    </location>
</feature>
<feature type="transmembrane region" description="Helical" evidence="1">
    <location>
        <begin position="12"/>
        <end position="29"/>
    </location>
</feature>